<accession>A0A3G8JVA8</accession>
<gene>
    <name evidence="2" type="ORF">D7316_04713</name>
</gene>
<name>A0A3G8JVA8_9ACTN</name>
<evidence type="ECO:0000313" key="3">
    <source>
        <dbReference type="Proteomes" id="UP000271469"/>
    </source>
</evidence>
<protein>
    <recommendedName>
        <fullName evidence="1">DUF559 domain-containing protein</fullName>
    </recommendedName>
</protein>
<dbReference type="InterPro" id="IPR007569">
    <property type="entry name" value="DUF559"/>
</dbReference>
<keyword evidence="3" id="KW-1185">Reference proteome</keyword>
<sequence>MITAQQAREHGLDRSAVVRRVASGDWIRAAARVYRLADYPYTDRTRVRVATLTVGPQGVLSGLAAAYWHGIVGKPPKVITVTAPRGWHGRAAPAVRVMRRTLDDTDVVERKGLRVTGIALSVLDGAVDGGGVKVIDTALQLRRTTVDDLVDAYERRRGCVGAVRMGQLLLGVQSGARSAAERLTVNIFRKAGITGWTANLACGSYEIDFAFREHKVAVEIDGIAFHNDAVSFQRDRTKLNAMVTDGWLPLSFTWGDLVERPGYVTAQVSHALAPAA</sequence>
<dbReference type="InterPro" id="IPR011335">
    <property type="entry name" value="Restrct_endonuc-II-like"/>
</dbReference>
<reference evidence="2 3" key="1">
    <citation type="submission" date="2018-11" db="EMBL/GenBank/DDBJ databases">
        <title>Gordonia insulae sp. nov., isolated from an island soil.</title>
        <authorList>
            <person name="Kim Y.S."/>
            <person name="Kim S.B."/>
        </authorList>
    </citation>
    <scope>NUCLEOTIDE SEQUENCE [LARGE SCALE GENOMIC DNA]</scope>
    <source>
        <strain evidence="2 3">MMS17-SY073</strain>
    </source>
</reference>
<dbReference type="EMBL" id="CP033972">
    <property type="protein sequence ID" value="AZG48100.1"/>
    <property type="molecule type" value="Genomic_DNA"/>
</dbReference>
<feature type="domain" description="DUF559" evidence="1">
    <location>
        <begin position="200"/>
        <end position="272"/>
    </location>
</feature>
<dbReference type="Gene3D" id="3.40.960.10">
    <property type="entry name" value="VSR Endonuclease"/>
    <property type="match status" value="1"/>
</dbReference>
<dbReference type="KEGG" id="gom:D7316_04713"/>
<dbReference type="Pfam" id="PF04480">
    <property type="entry name" value="DUF559"/>
    <property type="match status" value="1"/>
</dbReference>
<dbReference type="Proteomes" id="UP000271469">
    <property type="component" value="Chromosome"/>
</dbReference>
<organism evidence="2 3">
    <name type="scientific">Gordonia insulae</name>
    <dbReference type="NCBI Taxonomy" id="2420509"/>
    <lineage>
        <taxon>Bacteria</taxon>
        <taxon>Bacillati</taxon>
        <taxon>Actinomycetota</taxon>
        <taxon>Actinomycetes</taxon>
        <taxon>Mycobacteriales</taxon>
        <taxon>Gordoniaceae</taxon>
        <taxon>Gordonia</taxon>
    </lineage>
</organism>
<dbReference type="SUPFAM" id="SSF52980">
    <property type="entry name" value="Restriction endonuclease-like"/>
    <property type="match status" value="1"/>
</dbReference>
<evidence type="ECO:0000313" key="2">
    <source>
        <dbReference type="EMBL" id="AZG48100.1"/>
    </source>
</evidence>
<dbReference type="AlphaFoldDB" id="A0A3G8JVA8"/>
<proteinExistence type="predicted"/>
<evidence type="ECO:0000259" key="1">
    <source>
        <dbReference type="Pfam" id="PF04480"/>
    </source>
</evidence>